<accession>A0A927GYD9</accession>
<comment type="caution">
    <text evidence="2">The sequence shown here is derived from an EMBL/GenBank/DDBJ whole genome shotgun (WGS) entry which is preliminary data.</text>
</comment>
<organism evidence="2 3">
    <name type="scientific">Paenibacillus oceani</name>
    <dbReference type="NCBI Taxonomy" id="2772510"/>
    <lineage>
        <taxon>Bacteria</taxon>
        <taxon>Bacillati</taxon>
        <taxon>Bacillota</taxon>
        <taxon>Bacilli</taxon>
        <taxon>Bacillales</taxon>
        <taxon>Paenibacillaceae</taxon>
        <taxon>Paenibacillus</taxon>
    </lineage>
</organism>
<dbReference type="InterPro" id="IPR050312">
    <property type="entry name" value="IolE/XylAMocC-like"/>
</dbReference>
<dbReference type="Gene3D" id="3.20.20.150">
    <property type="entry name" value="Divalent-metal-dependent TIM barrel enzymes"/>
    <property type="match status" value="1"/>
</dbReference>
<feature type="domain" description="Xylose isomerase-like TIM barrel" evidence="1">
    <location>
        <begin position="25"/>
        <end position="271"/>
    </location>
</feature>
<dbReference type="Pfam" id="PF01261">
    <property type="entry name" value="AP_endonuc_2"/>
    <property type="match status" value="1"/>
</dbReference>
<sequence length="289" mass="31916">MKIGISSYSLNSCIESGEMDIGSAIRWIAEQGAEHVEIVPLSAMKERMKNGKYVADIRRAAEDAGLELSNYAVGGNFAGKDDAALAGEIARIKEQVDIAHALGVKRMRHDTARRPMAQCSADWFERDLPAVADACREIADYAAGYGITTSLENHGYYVQTADRVLRILHAVNRPNFKTTVDVGNFLCADEDPHVAVAKVIGHASMVHIKDFYYRQRCKNPGEGWFETLNGNYLRGAIAGCGYLDMPHLLSTIKSSGYNGYLSIEFEGMEPAVVGARIAFQNVRRIWYES</sequence>
<dbReference type="InterPro" id="IPR013022">
    <property type="entry name" value="Xyl_isomerase-like_TIM-brl"/>
</dbReference>
<gene>
    <name evidence="2" type="ORF">IDH45_05790</name>
</gene>
<evidence type="ECO:0000313" key="2">
    <source>
        <dbReference type="EMBL" id="MBD2861500.1"/>
    </source>
</evidence>
<dbReference type="RefSeq" id="WP_190925581.1">
    <property type="nucleotide sequence ID" value="NZ_JACXJA010000006.1"/>
</dbReference>
<dbReference type="InterPro" id="IPR036237">
    <property type="entry name" value="Xyl_isomerase-like_sf"/>
</dbReference>
<dbReference type="EMBL" id="JACXJA010000006">
    <property type="protein sequence ID" value="MBD2861500.1"/>
    <property type="molecule type" value="Genomic_DNA"/>
</dbReference>
<keyword evidence="3" id="KW-1185">Reference proteome</keyword>
<keyword evidence="2" id="KW-0413">Isomerase</keyword>
<dbReference type="AlphaFoldDB" id="A0A927GYD9"/>
<name>A0A927GYD9_9BACL</name>
<reference evidence="2" key="1">
    <citation type="submission" date="2020-09" db="EMBL/GenBank/DDBJ databases">
        <title>A novel bacterium of genus Paenibacillus, isolated from South China Sea.</title>
        <authorList>
            <person name="Huang H."/>
            <person name="Mo K."/>
            <person name="Hu Y."/>
        </authorList>
    </citation>
    <scope>NUCLEOTIDE SEQUENCE</scope>
    <source>
        <strain evidence="2">IB182363</strain>
    </source>
</reference>
<dbReference type="SUPFAM" id="SSF51658">
    <property type="entry name" value="Xylose isomerase-like"/>
    <property type="match status" value="1"/>
</dbReference>
<protein>
    <submittedName>
        <fullName evidence="2">Sugar phosphate isomerase/epimerase</fullName>
    </submittedName>
</protein>
<dbReference type="Proteomes" id="UP000639396">
    <property type="component" value="Unassembled WGS sequence"/>
</dbReference>
<evidence type="ECO:0000313" key="3">
    <source>
        <dbReference type="Proteomes" id="UP000639396"/>
    </source>
</evidence>
<dbReference type="PANTHER" id="PTHR12110">
    <property type="entry name" value="HYDROXYPYRUVATE ISOMERASE"/>
    <property type="match status" value="1"/>
</dbReference>
<proteinExistence type="predicted"/>
<evidence type="ECO:0000259" key="1">
    <source>
        <dbReference type="Pfam" id="PF01261"/>
    </source>
</evidence>
<dbReference type="GO" id="GO:0016853">
    <property type="term" value="F:isomerase activity"/>
    <property type="evidence" value="ECO:0007669"/>
    <property type="project" value="UniProtKB-KW"/>
</dbReference>
<dbReference type="PANTHER" id="PTHR12110:SF53">
    <property type="entry name" value="BLR5974 PROTEIN"/>
    <property type="match status" value="1"/>
</dbReference>